<keyword evidence="6 9" id="KW-0472">Membrane</keyword>
<keyword evidence="4 9" id="KW-0812">Transmembrane</keyword>
<protein>
    <recommendedName>
        <fullName evidence="12">Flagellar biosynthetic protein FliO</fullName>
    </recommendedName>
</protein>
<evidence type="ECO:0008006" key="12">
    <source>
        <dbReference type="Google" id="ProtNLM"/>
    </source>
</evidence>
<gene>
    <name evidence="10" type="ORF">CVT23_01665</name>
</gene>
<dbReference type="InterPro" id="IPR052205">
    <property type="entry name" value="FliO/MopB"/>
</dbReference>
<dbReference type="EMBL" id="PHIG01000005">
    <property type="protein sequence ID" value="PJK31411.1"/>
    <property type="molecule type" value="Genomic_DNA"/>
</dbReference>
<comment type="similarity">
    <text evidence="8">Belongs to the FliO/MopB family.</text>
</comment>
<evidence type="ECO:0000256" key="4">
    <source>
        <dbReference type="ARBA" id="ARBA00022692"/>
    </source>
</evidence>
<evidence type="ECO:0000313" key="10">
    <source>
        <dbReference type="EMBL" id="PJK31411.1"/>
    </source>
</evidence>
<keyword evidence="3" id="KW-1003">Cell membrane</keyword>
<keyword evidence="11" id="KW-1185">Reference proteome</keyword>
<evidence type="ECO:0000256" key="2">
    <source>
        <dbReference type="ARBA" id="ARBA00004236"/>
    </source>
</evidence>
<dbReference type="InterPro" id="IPR022781">
    <property type="entry name" value="Flagellar_biosynth_FliO"/>
</dbReference>
<dbReference type="GO" id="GO:0044781">
    <property type="term" value="P:bacterial-type flagellum organization"/>
    <property type="evidence" value="ECO:0007669"/>
    <property type="project" value="InterPro"/>
</dbReference>
<comment type="subcellular location">
    <subcellularLocation>
        <location evidence="1">Bacterial flagellum basal body</location>
    </subcellularLocation>
    <subcellularLocation>
        <location evidence="2">Cell membrane</location>
    </subcellularLocation>
</comment>
<evidence type="ECO:0000256" key="7">
    <source>
        <dbReference type="ARBA" id="ARBA00023143"/>
    </source>
</evidence>
<dbReference type="Proteomes" id="UP000229498">
    <property type="component" value="Unassembled WGS sequence"/>
</dbReference>
<evidence type="ECO:0000256" key="3">
    <source>
        <dbReference type="ARBA" id="ARBA00022475"/>
    </source>
</evidence>
<dbReference type="GO" id="GO:0009425">
    <property type="term" value="C:bacterial-type flagellum basal body"/>
    <property type="evidence" value="ECO:0007669"/>
    <property type="project" value="UniProtKB-SubCell"/>
</dbReference>
<sequence length="94" mass="10004">MESLEYIRFVAGLAVVVGLIAAAAWAARRFGLAPRISGGGAGRLGIVAVQTVDTRRRLVLVRRDDREHLILIGPNSETVIETGIATKPVGESPQ</sequence>
<feature type="transmembrane region" description="Helical" evidence="9">
    <location>
        <begin position="6"/>
        <end position="27"/>
    </location>
</feature>
<evidence type="ECO:0000256" key="5">
    <source>
        <dbReference type="ARBA" id="ARBA00022989"/>
    </source>
</evidence>
<accession>A0A2M9G6T0</accession>
<reference evidence="10 11" key="1">
    <citation type="submission" date="2017-11" db="EMBL/GenBank/DDBJ databases">
        <title>Draft genome sequence of Rhizobiales bacterium SY3-13.</title>
        <authorList>
            <person name="Sun C."/>
        </authorList>
    </citation>
    <scope>NUCLEOTIDE SEQUENCE [LARGE SCALE GENOMIC DNA]</scope>
    <source>
        <strain evidence="10 11">SY3-13</strain>
    </source>
</reference>
<comment type="caution">
    <text evidence="10">The sequence shown here is derived from an EMBL/GenBank/DDBJ whole genome shotgun (WGS) entry which is preliminary data.</text>
</comment>
<evidence type="ECO:0000256" key="1">
    <source>
        <dbReference type="ARBA" id="ARBA00004117"/>
    </source>
</evidence>
<dbReference type="GO" id="GO:0005886">
    <property type="term" value="C:plasma membrane"/>
    <property type="evidence" value="ECO:0007669"/>
    <property type="project" value="UniProtKB-SubCell"/>
</dbReference>
<dbReference type="PANTHER" id="PTHR38766">
    <property type="entry name" value="FLAGELLAR PROTEIN FLIO"/>
    <property type="match status" value="1"/>
</dbReference>
<name>A0A2M9G6T0_9PROT</name>
<dbReference type="AlphaFoldDB" id="A0A2M9G6T0"/>
<evidence type="ECO:0000313" key="11">
    <source>
        <dbReference type="Proteomes" id="UP000229498"/>
    </source>
</evidence>
<dbReference type="Pfam" id="PF04347">
    <property type="entry name" value="FliO"/>
    <property type="match status" value="1"/>
</dbReference>
<keyword evidence="5 9" id="KW-1133">Transmembrane helix</keyword>
<evidence type="ECO:0000256" key="9">
    <source>
        <dbReference type="SAM" id="Phobius"/>
    </source>
</evidence>
<keyword evidence="7" id="KW-0975">Bacterial flagellum</keyword>
<evidence type="ECO:0000256" key="8">
    <source>
        <dbReference type="ARBA" id="ARBA00037937"/>
    </source>
</evidence>
<organism evidence="10 11">
    <name type="scientific">Minwuia thermotolerans</name>
    <dbReference type="NCBI Taxonomy" id="2056226"/>
    <lineage>
        <taxon>Bacteria</taxon>
        <taxon>Pseudomonadati</taxon>
        <taxon>Pseudomonadota</taxon>
        <taxon>Alphaproteobacteria</taxon>
        <taxon>Minwuiales</taxon>
        <taxon>Minwuiaceae</taxon>
        <taxon>Minwuia</taxon>
    </lineage>
</organism>
<evidence type="ECO:0000256" key="6">
    <source>
        <dbReference type="ARBA" id="ARBA00023136"/>
    </source>
</evidence>
<proteinExistence type="inferred from homology"/>
<dbReference type="PANTHER" id="PTHR38766:SF1">
    <property type="entry name" value="FLAGELLAR PROTEIN FLIO"/>
    <property type="match status" value="1"/>
</dbReference>
<dbReference type="RefSeq" id="WP_109793837.1">
    <property type="nucleotide sequence ID" value="NZ_PHIG01000005.1"/>
</dbReference>